<dbReference type="GO" id="GO:0003676">
    <property type="term" value="F:nucleic acid binding"/>
    <property type="evidence" value="ECO:0007669"/>
    <property type="project" value="InterPro"/>
</dbReference>
<dbReference type="SMART" id="SM00490">
    <property type="entry name" value="HELICc"/>
    <property type="match status" value="1"/>
</dbReference>
<keyword evidence="3 9" id="KW-0547">Nucleotide-binding</keyword>
<dbReference type="FunFam" id="3.40.50.300:FF:000079">
    <property type="entry name" value="probable ATP-dependent RNA helicase DDX17"/>
    <property type="match status" value="1"/>
</dbReference>
<dbReference type="InterPro" id="IPR000629">
    <property type="entry name" value="RNA-helicase_DEAD-box_CS"/>
</dbReference>
<dbReference type="Pfam" id="PF00270">
    <property type="entry name" value="DEAD"/>
    <property type="match status" value="1"/>
</dbReference>
<dbReference type="GO" id="GO:0005524">
    <property type="term" value="F:ATP binding"/>
    <property type="evidence" value="ECO:0007669"/>
    <property type="project" value="UniProtKB-KW"/>
</dbReference>
<dbReference type="Proteomes" id="UP000268162">
    <property type="component" value="Unassembled WGS sequence"/>
</dbReference>
<evidence type="ECO:0000256" key="6">
    <source>
        <dbReference type="ARBA" id="ARBA00022840"/>
    </source>
</evidence>
<dbReference type="PROSITE" id="PS51195">
    <property type="entry name" value="Q_MOTIF"/>
    <property type="match status" value="1"/>
</dbReference>
<evidence type="ECO:0000313" key="15">
    <source>
        <dbReference type="Proteomes" id="UP000268162"/>
    </source>
</evidence>
<evidence type="ECO:0000259" key="12">
    <source>
        <dbReference type="PROSITE" id="PS51194"/>
    </source>
</evidence>
<dbReference type="GO" id="GO:0003724">
    <property type="term" value="F:RNA helicase activity"/>
    <property type="evidence" value="ECO:0007669"/>
    <property type="project" value="UniProtKB-EC"/>
</dbReference>
<dbReference type="EC" id="3.6.4.13" evidence="2"/>
<evidence type="ECO:0000259" key="13">
    <source>
        <dbReference type="PROSITE" id="PS51195"/>
    </source>
</evidence>
<evidence type="ECO:0000256" key="8">
    <source>
        <dbReference type="PROSITE-ProRule" id="PRU00552"/>
    </source>
</evidence>
<evidence type="ECO:0000256" key="2">
    <source>
        <dbReference type="ARBA" id="ARBA00012552"/>
    </source>
</evidence>
<dbReference type="SUPFAM" id="SSF52540">
    <property type="entry name" value="P-loop containing nucleoside triphosphate hydrolases"/>
    <property type="match status" value="2"/>
</dbReference>
<name>A0A4V1J5D4_9FUNG</name>
<dbReference type="CDD" id="cd18787">
    <property type="entry name" value="SF2_C_DEAD"/>
    <property type="match status" value="1"/>
</dbReference>
<keyword evidence="15" id="KW-1185">Reference proteome</keyword>
<evidence type="ECO:0000256" key="3">
    <source>
        <dbReference type="ARBA" id="ARBA00022741"/>
    </source>
</evidence>
<dbReference type="EMBL" id="ML002341">
    <property type="protein sequence ID" value="RKP38669.1"/>
    <property type="molecule type" value="Genomic_DNA"/>
</dbReference>
<dbReference type="InterPro" id="IPR014001">
    <property type="entry name" value="Helicase_ATP-bd"/>
</dbReference>
<keyword evidence="5 9" id="KW-0347">Helicase</keyword>
<feature type="compositionally biased region" description="Basic residues" evidence="10">
    <location>
        <begin position="457"/>
        <end position="474"/>
    </location>
</feature>
<evidence type="ECO:0000256" key="7">
    <source>
        <dbReference type="ARBA" id="ARBA00023242"/>
    </source>
</evidence>
<accession>A0A4V1J5D4</accession>
<dbReference type="PROSITE" id="PS00039">
    <property type="entry name" value="DEAD_ATP_HELICASE"/>
    <property type="match status" value="1"/>
</dbReference>
<feature type="short sequence motif" description="Q motif" evidence="8">
    <location>
        <begin position="59"/>
        <end position="87"/>
    </location>
</feature>
<evidence type="ECO:0000313" key="14">
    <source>
        <dbReference type="EMBL" id="RKP38669.1"/>
    </source>
</evidence>
<dbReference type="InterPro" id="IPR011545">
    <property type="entry name" value="DEAD/DEAH_box_helicase_dom"/>
</dbReference>
<evidence type="ECO:0000259" key="11">
    <source>
        <dbReference type="PROSITE" id="PS51192"/>
    </source>
</evidence>
<dbReference type="Gene3D" id="3.40.50.300">
    <property type="entry name" value="P-loop containing nucleotide triphosphate hydrolases"/>
    <property type="match status" value="2"/>
</dbReference>
<evidence type="ECO:0000256" key="9">
    <source>
        <dbReference type="RuleBase" id="RU000492"/>
    </source>
</evidence>
<dbReference type="SMART" id="SM00487">
    <property type="entry name" value="DEXDc"/>
    <property type="match status" value="1"/>
</dbReference>
<feature type="region of interest" description="Disordered" evidence="10">
    <location>
        <begin position="445"/>
        <end position="474"/>
    </location>
</feature>
<evidence type="ECO:0000256" key="10">
    <source>
        <dbReference type="SAM" id="MobiDB-lite"/>
    </source>
</evidence>
<sequence length="474" mass="52265">KDVEPLAAIDHSSIAYIPIEKNFYQEHPDVSRLNDAEVSQLRRDLDISVRGAGVPRLGLSFAHFGLDTDLLDGIAAHGYREPTTIQKQAIPTALTGRDIIGIAQTGSGKTAAFILPLLVHLLDQPELEPGEGPIGLILAPTRELVQQIHREARQFAGVYGGGAVRCRMAYGGTSRMVQFRELRHSTVDILVATPGRLIDLVKMKATSLRRVSYLVLDEADRMLDLGFEPQVRSICERIRPDRQTLLFSATFPRKIDHLARQITRDPVRIAIGQIGEANSDIRQHFHILPDDTAKWEWLRVHITPYCIEGSVLIFVARMGEVDILAEGLHAMGIECGTIHGGMMQSERDRVIRDFKNDKLSVVVATDVAARGLDIKSIRTVINYDPARDIDSHVHRIGRTGRAGIKGDAHTLLSAKESKAAGDLVRLLESAGDSVPTEVMSLAMQNPKFRQSRDWTSHRGRRGGGRGGRGGRGRG</sequence>
<dbReference type="PROSITE" id="PS51194">
    <property type="entry name" value="HELICASE_CTER"/>
    <property type="match status" value="1"/>
</dbReference>
<evidence type="ECO:0000256" key="4">
    <source>
        <dbReference type="ARBA" id="ARBA00022801"/>
    </source>
</evidence>
<keyword evidence="6 9" id="KW-0067">ATP-binding</keyword>
<dbReference type="PROSITE" id="PS51192">
    <property type="entry name" value="HELICASE_ATP_BIND_1"/>
    <property type="match status" value="1"/>
</dbReference>
<keyword evidence="7" id="KW-0539">Nucleus</keyword>
<gene>
    <name evidence="14" type="ORF">BJ085DRAFT_3390</name>
</gene>
<dbReference type="InterPro" id="IPR014014">
    <property type="entry name" value="RNA_helicase_DEAD_Q_motif"/>
</dbReference>
<feature type="domain" description="Helicase ATP-binding" evidence="11">
    <location>
        <begin position="90"/>
        <end position="269"/>
    </location>
</feature>
<comment type="subcellular location">
    <subcellularLocation>
        <location evidence="1">Nucleus</location>
    </subcellularLocation>
</comment>
<reference evidence="15" key="1">
    <citation type="journal article" date="2018" name="Nat. Microbiol.">
        <title>Leveraging single-cell genomics to expand the fungal tree of life.</title>
        <authorList>
            <person name="Ahrendt S.R."/>
            <person name="Quandt C.A."/>
            <person name="Ciobanu D."/>
            <person name="Clum A."/>
            <person name="Salamov A."/>
            <person name="Andreopoulos B."/>
            <person name="Cheng J.F."/>
            <person name="Woyke T."/>
            <person name="Pelin A."/>
            <person name="Henrissat B."/>
            <person name="Reynolds N.K."/>
            <person name="Benny G.L."/>
            <person name="Smith M.E."/>
            <person name="James T.Y."/>
            <person name="Grigoriev I.V."/>
        </authorList>
    </citation>
    <scope>NUCLEOTIDE SEQUENCE [LARGE SCALE GENOMIC DNA]</scope>
    <source>
        <strain evidence="15">RSA 468</strain>
    </source>
</reference>
<evidence type="ECO:0000256" key="5">
    <source>
        <dbReference type="ARBA" id="ARBA00022806"/>
    </source>
</evidence>
<dbReference type="InterPro" id="IPR027417">
    <property type="entry name" value="P-loop_NTPase"/>
</dbReference>
<protein>
    <recommendedName>
        <fullName evidence="2">RNA helicase</fullName>
        <ecNumber evidence="2">3.6.4.13</ecNumber>
    </recommendedName>
</protein>
<keyword evidence="4 9" id="KW-0378">Hydrolase</keyword>
<feature type="domain" description="DEAD-box RNA helicase Q" evidence="13">
    <location>
        <begin position="59"/>
        <end position="87"/>
    </location>
</feature>
<feature type="domain" description="Helicase C-terminal" evidence="12">
    <location>
        <begin position="301"/>
        <end position="442"/>
    </location>
</feature>
<dbReference type="STRING" id="215637.A0A4V1J5D4"/>
<feature type="non-terminal residue" evidence="14">
    <location>
        <position position="1"/>
    </location>
</feature>
<dbReference type="GO" id="GO:0005634">
    <property type="term" value="C:nucleus"/>
    <property type="evidence" value="ECO:0007669"/>
    <property type="project" value="UniProtKB-SubCell"/>
</dbReference>
<evidence type="ECO:0000256" key="1">
    <source>
        <dbReference type="ARBA" id="ARBA00004123"/>
    </source>
</evidence>
<dbReference type="PANTHER" id="PTHR47958">
    <property type="entry name" value="ATP-DEPENDENT RNA HELICASE DBP3"/>
    <property type="match status" value="1"/>
</dbReference>
<organism evidence="14 15">
    <name type="scientific">Dimargaris cristalligena</name>
    <dbReference type="NCBI Taxonomy" id="215637"/>
    <lineage>
        <taxon>Eukaryota</taxon>
        <taxon>Fungi</taxon>
        <taxon>Fungi incertae sedis</taxon>
        <taxon>Zoopagomycota</taxon>
        <taxon>Kickxellomycotina</taxon>
        <taxon>Dimargaritomycetes</taxon>
        <taxon>Dimargaritales</taxon>
        <taxon>Dimargaritaceae</taxon>
        <taxon>Dimargaris</taxon>
    </lineage>
</organism>
<proteinExistence type="inferred from homology"/>
<dbReference type="InterPro" id="IPR001650">
    <property type="entry name" value="Helicase_C-like"/>
</dbReference>
<dbReference type="AlphaFoldDB" id="A0A4V1J5D4"/>
<feature type="non-terminal residue" evidence="14">
    <location>
        <position position="474"/>
    </location>
</feature>
<comment type="similarity">
    <text evidence="9">Belongs to the DEAD box helicase family.</text>
</comment>
<dbReference type="Pfam" id="PF00271">
    <property type="entry name" value="Helicase_C"/>
    <property type="match status" value="1"/>
</dbReference>
<dbReference type="GO" id="GO:0016787">
    <property type="term" value="F:hydrolase activity"/>
    <property type="evidence" value="ECO:0007669"/>
    <property type="project" value="UniProtKB-KW"/>
</dbReference>